<dbReference type="Pfam" id="PF03466">
    <property type="entry name" value="LysR_substrate"/>
    <property type="match status" value="1"/>
</dbReference>
<dbReference type="RefSeq" id="WP_170143803.1">
    <property type="nucleotide sequence ID" value="NZ_AP018786.1"/>
</dbReference>
<dbReference type="PRINTS" id="PR00039">
    <property type="entry name" value="HTHLYSR"/>
</dbReference>
<dbReference type="InterPro" id="IPR036390">
    <property type="entry name" value="WH_DNA-bd_sf"/>
</dbReference>
<dbReference type="CDD" id="cd05466">
    <property type="entry name" value="PBP2_LTTR_substrate"/>
    <property type="match status" value="1"/>
</dbReference>
<dbReference type="EMBL" id="AP018786">
    <property type="protein sequence ID" value="BBF22760.1"/>
    <property type="molecule type" value="Genomic_DNA"/>
</dbReference>
<feature type="domain" description="HTH lysR-type" evidence="5">
    <location>
        <begin position="1"/>
        <end position="58"/>
    </location>
</feature>
<organism evidence="6 7">
    <name type="scientific">Sutterella megalosphaeroides</name>
    <dbReference type="NCBI Taxonomy" id="2494234"/>
    <lineage>
        <taxon>Bacteria</taxon>
        <taxon>Pseudomonadati</taxon>
        <taxon>Pseudomonadota</taxon>
        <taxon>Betaproteobacteria</taxon>
        <taxon>Burkholderiales</taxon>
        <taxon>Sutterellaceae</taxon>
        <taxon>Sutterella</taxon>
    </lineage>
</organism>
<keyword evidence="7" id="KW-1185">Reference proteome</keyword>
<dbReference type="AlphaFoldDB" id="A0A2Z6IA30"/>
<accession>A0A2Z6IA30</accession>
<dbReference type="InterPro" id="IPR036388">
    <property type="entry name" value="WH-like_DNA-bd_sf"/>
</dbReference>
<reference evidence="6 7" key="1">
    <citation type="journal article" date="2018" name="Int. J. Syst. Evol. Microbiol.">
        <title>Mesosutterella multiformis gen. nov., sp. nov., a member of the family Sutterellaceae and Sutterella megalosphaeroides sp. nov., isolated from human faeces.</title>
        <authorList>
            <person name="Sakamoto M."/>
            <person name="Ikeyama N."/>
            <person name="Kunihiro T."/>
            <person name="Iino T."/>
            <person name="Yuki M."/>
            <person name="Ohkuma M."/>
        </authorList>
    </citation>
    <scope>NUCLEOTIDE SEQUENCE [LARGE SCALE GENOMIC DNA]</scope>
    <source>
        <strain evidence="6 7">6FBBBH3</strain>
    </source>
</reference>
<protein>
    <submittedName>
        <fullName evidence="6">LysR family transcriptional regulator</fullName>
    </submittedName>
</protein>
<dbReference type="PANTHER" id="PTHR30126">
    <property type="entry name" value="HTH-TYPE TRANSCRIPTIONAL REGULATOR"/>
    <property type="match status" value="1"/>
</dbReference>
<proteinExistence type="inferred from homology"/>
<dbReference type="SUPFAM" id="SSF46785">
    <property type="entry name" value="Winged helix' DNA-binding domain"/>
    <property type="match status" value="1"/>
</dbReference>
<dbReference type="Gene3D" id="3.40.190.290">
    <property type="match status" value="1"/>
</dbReference>
<dbReference type="PROSITE" id="PS50931">
    <property type="entry name" value="HTH_LYSR"/>
    <property type="match status" value="1"/>
</dbReference>
<dbReference type="Pfam" id="PF00126">
    <property type="entry name" value="HTH_1"/>
    <property type="match status" value="1"/>
</dbReference>
<keyword evidence="2" id="KW-0805">Transcription regulation</keyword>
<evidence type="ECO:0000256" key="1">
    <source>
        <dbReference type="ARBA" id="ARBA00009437"/>
    </source>
</evidence>
<dbReference type="Gene3D" id="1.10.10.10">
    <property type="entry name" value="Winged helix-like DNA-binding domain superfamily/Winged helix DNA-binding domain"/>
    <property type="match status" value="1"/>
</dbReference>
<dbReference type="SUPFAM" id="SSF53850">
    <property type="entry name" value="Periplasmic binding protein-like II"/>
    <property type="match status" value="1"/>
</dbReference>
<dbReference type="FunFam" id="1.10.10.10:FF:000001">
    <property type="entry name" value="LysR family transcriptional regulator"/>
    <property type="match status" value="1"/>
</dbReference>
<keyword evidence="4" id="KW-0804">Transcription</keyword>
<evidence type="ECO:0000256" key="4">
    <source>
        <dbReference type="ARBA" id="ARBA00023163"/>
    </source>
</evidence>
<name>A0A2Z6IA30_9BURK</name>
<evidence type="ECO:0000313" key="6">
    <source>
        <dbReference type="EMBL" id="BBF22760.1"/>
    </source>
</evidence>
<dbReference type="GO" id="GO:0000976">
    <property type="term" value="F:transcription cis-regulatory region binding"/>
    <property type="evidence" value="ECO:0007669"/>
    <property type="project" value="TreeGrafter"/>
</dbReference>
<dbReference type="GO" id="GO:0003700">
    <property type="term" value="F:DNA-binding transcription factor activity"/>
    <property type="evidence" value="ECO:0007669"/>
    <property type="project" value="InterPro"/>
</dbReference>
<sequence>MNLIALRCFVEAARTLNLTAAAERVFLTQPTLSRRIAELEDEFGTKLFVRTGRGLELTEKGMQLLHQAQAILNLVEETKRTMKAGDDLTGDLTIDAAEVPAFDEVARALARLRSAHPNVRVHVESTNGERALGDLRSGAAQFALVNAPVDLNGLDYAELRARARWGLWMSDALARSFPTGIAPDALRHLPLYVPRHPLIANRLAGWLGFPFDELRICGTYNLINNARRLARTGAVVLGLDVPGLLDASDDVRFVALEPELLTDALLVWPNGRRQNSVEAAFLEALREEVAAAGA</sequence>
<dbReference type="Proteomes" id="UP000271003">
    <property type="component" value="Chromosome"/>
</dbReference>
<evidence type="ECO:0000259" key="5">
    <source>
        <dbReference type="PROSITE" id="PS50931"/>
    </source>
</evidence>
<dbReference type="InterPro" id="IPR005119">
    <property type="entry name" value="LysR_subst-bd"/>
</dbReference>
<comment type="similarity">
    <text evidence="1">Belongs to the LysR transcriptional regulatory family.</text>
</comment>
<evidence type="ECO:0000313" key="7">
    <source>
        <dbReference type="Proteomes" id="UP000271003"/>
    </source>
</evidence>
<evidence type="ECO:0000256" key="3">
    <source>
        <dbReference type="ARBA" id="ARBA00023125"/>
    </source>
</evidence>
<keyword evidence="3" id="KW-0238">DNA-binding</keyword>
<dbReference type="InterPro" id="IPR000847">
    <property type="entry name" value="LysR_HTH_N"/>
</dbReference>
<evidence type="ECO:0000256" key="2">
    <source>
        <dbReference type="ARBA" id="ARBA00023015"/>
    </source>
</evidence>
<gene>
    <name evidence="6" type="ORF">SUTMEG_06510</name>
</gene>
<dbReference type="PANTHER" id="PTHR30126:SF40">
    <property type="entry name" value="HTH-TYPE TRANSCRIPTIONAL REGULATOR GLTR"/>
    <property type="match status" value="1"/>
</dbReference>
<dbReference type="KEGG" id="sutt:SUTMEG_06510"/>